<feature type="domain" description="PTS EIIA type-4" evidence="5">
    <location>
        <begin position="597"/>
        <end position="739"/>
    </location>
</feature>
<proteinExistence type="predicted"/>
<reference evidence="7 8" key="1">
    <citation type="submission" date="2018-08" db="EMBL/GenBank/DDBJ databases">
        <title>A genome reference for cultivated species of the human gut microbiota.</title>
        <authorList>
            <person name="Zou Y."/>
            <person name="Xue W."/>
            <person name="Luo G."/>
        </authorList>
    </citation>
    <scope>NUCLEOTIDE SEQUENCE [LARGE SCALE GENOMIC DNA]</scope>
    <source>
        <strain evidence="7 8">AM25-6</strain>
    </source>
</reference>
<evidence type="ECO:0000313" key="7">
    <source>
        <dbReference type="EMBL" id="RGD73599.1"/>
    </source>
</evidence>
<dbReference type="Gene3D" id="3.40.50.510">
    <property type="entry name" value="Phosphotransferase system, mannose-type IIA component"/>
    <property type="match status" value="1"/>
</dbReference>
<feature type="domain" description="PRD" evidence="6">
    <location>
        <begin position="749"/>
        <end position="852"/>
    </location>
</feature>
<dbReference type="RefSeq" id="WP_117532578.1">
    <property type="nucleotide sequence ID" value="NZ_QUSM01000005.1"/>
</dbReference>
<evidence type="ECO:0000256" key="1">
    <source>
        <dbReference type="ARBA" id="ARBA00022679"/>
    </source>
</evidence>
<dbReference type="Proteomes" id="UP000261212">
    <property type="component" value="Unassembled WGS sequence"/>
</dbReference>
<dbReference type="Gene3D" id="1.10.1790.10">
    <property type="entry name" value="PRD domain"/>
    <property type="match status" value="1"/>
</dbReference>
<dbReference type="EMBL" id="QUSM01000005">
    <property type="protein sequence ID" value="RGD73599.1"/>
    <property type="molecule type" value="Genomic_DNA"/>
</dbReference>
<accession>A0A3E3DXA2</accession>
<evidence type="ECO:0000259" key="6">
    <source>
        <dbReference type="PROSITE" id="PS51372"/>
    </source>
</evidence>
<name>A0A3E3DXA2_9FIRM</name>
<dbReference type="PROSITE" id="PS50045">
    <property type="entry name" value="SIGMA54_INTERACT_4"/>
    <property type="match status" value="1"/>
</dbReference>
<feature type="domain" description="PRD" evidence="6">
    <location>
        <begin position="489"/>
        <end position="596"/>
    </location>
</feature>
<dbReference type="PANTHER" id="PTHR32071:SF38">
    <property type="entry name" value="PSP OPERON TRANSCRIPTIONAL ACTIVATOR"/>
    <property type="match status" value="1"/>
</dbReference>
<evidence type="ECO:0000256" key="2">
    <source>
        <dbReference type="ARBA" id="ARBA00022741"/>
    </source>
</evidence>
<dbReference type="SUPFAM" id="SSF53062">
    <property type="entry name" value="PTS system fructose IIA component-like"/>
    <property type="match status" value="1"/>
</dbReference>
<dbReference type="InterPro" id="IPR027417">
    <property type="entry name" value="P-loop_NTPase"/>
</dbReference>
<dbReference type="GO" id="GO:0016020">
    <property type="term" value="C:membrane"/>
    <property type="evidence" value="ECO:0007669"/>
    <property type="project" value="InterPro"/>
</dbReference>
<dbReference type="SMART" id="SM00382">
    <property type="entry name" value="AAA"/>
    <property type="match status" value="1"/>
</dbReference>
<dbReference type="AlphaFoldDB" id="A0A3E3DXA2"/>
<dbReference type="Pfam" id="PF03610">
    <property type="entry name" value="EIIA-man"/>
    <property type="match status" value="1"/>
</dbReference>
<dbReference type="PROSITE" id="PS51372">
    <property type="entry name" value="PRD_2"/>
    <property type="match status" value="2"/>
</dbReference>
<gene>
    <name evidence="7" type="ORF">DW687_09620</name>
</gene>
<evidence type="ECO:0000256" key="3">
    <source>
        <dbReference type="ARBA" id="ARBA00022840"/>
    </source>
</evidence>
<dbReference type="SUPFAM" id="SSF52540">
    <property type="entry name" value="P-loop containing nucleoside triphosphate hydrolases"/>
    <property type="match status" value="1"/>
</dbReference>
<dbReference type="GO" id="GO:0009401">
    <property type="term" value="P:phosphoenolpyruvate-dependent sugar phosphotransferase system"/>
    <property type="evidence" value="ECO:0007669"/>
    <property type="project" value="InterPro"/>
</dbReference>
<evidence type="ECO:0000259" key="5">
    <source>
        <dbReference type="PROSITE" id="PS51096"/>
    </source>
</evidence>
<dbReference type="Gene3D" id="3.40.50.300">
    <property type="entry name" value="P-loop containing nucleotide triphosphate hydrolases"/>
    <property type="match status" value="1"/>
</dbReference>
<organism evidence="7 8">
    <name type="scientific">Anaerofustis stercorihominis</name>
    <dbReference type="NCBI Taxonomy" id="214853"/>
    <lineage>
        <taxon>Bacteria</taxon>
        <taxon>Bacillati</taxon>
        <taxon>Bacillota</taxon>
        <taxon>Clostridia</taxon>
        <taxon>Eubacteriales</taxon>
        <taxon>Eubacteriaceae</taxon>
        <taxon>Anaerofustis</taxon>
    </lineage>
</organism>
<keyword evidence="3" id="KW-0067">ATP-binding</keyword>
<dbReference type="InterPro" id="IPR011608">
    <property type="entry name" value="PRD"/>
</dbReference>
<dbReference type="PROSITE" id="PS00676">
    <property type="entry name" value="SIGMA54_INTERACT_2"/>
    <property type="match status" value="1"/>
</dbReference>
<dbReference type="InterPro" id="IPR025943">
    <property type="entry name" value="Sigma_54_int_dom_ATP-bd_2"/>
</dbReference>
<feature type="domain" description="Sigma-54 factor interaction" evidence="4">
    <location>
        <begin position="126"/>
        <end position="360"/>
    </location>
</feature>
<dbReference type="InterPro" id="IPR036634">
    <property type="entry name" value="PRD_sf"/>
</dbReference>
<evidence type="ECO:0000259" key="4">
    <source>
        <dbReference type="PROSITE" id="PS50045"/>
    </source>
</evidence>
<dbReference type="GO" id="GO:0005524">
    <property type="term" value="F:ATP binding"/>
    <property type="evidence" value="ECO:0007669"/>
    <property type="project" value="UniProtKB-KW"/>
</dbReference>
<dbReference type="GO" id="GO:0016740">
    <property type="term" value="F:transferase activity"/>
    <property type="evidence" value="ECO:0007669"/>
    <property type="project" value="UniProtKB-KW"/>
</dbReference>
<dbReference type="InterPro" id="IPR004701">
    <property type="entry name" value="PTS_EIIA_man-typ"/>
</dbReference>
<dbReference type="GO" id="GO:0006355">
    <property type="term" value="P:regulation of DNA-templated transcription"/>
    <property type="evidence" value="ECO:0007669"/>
    <property type="project" value="InterPro"/>
</dbReference>
<keyword evidence="1" id="KW-0808">Transferase</keyword>
<comment type="caution">
    <text evidence="7">The sequence shown here is derived from an EMBL/GenBank/DDBJ whole genome shotgun (WGS) entry which is preliminary data.</text>
</comment>
<sequence>MKKNKAQLILNEIEKRTSDLSKDYFLDSNNFDYSYYSTISVANDLNMQRTNVSKCLNELVEDKILIKITGKPILYLHKKKLEENFNKNLDKCVYDKSSILNALNDNIDIIKNKNEDKKVYDVFKNIVGFNDTLKNQVSLAKAAVTYPPLGLNTMLIGSTGCGKSTFAEAMYNYGMTIGMFYKDTKFVVFNCADYADNPQLLVSQLFGNIKGAYTGADTERTGLVDKANGGILFLDEVHRLPKEGQEMLFTLMDKGIYRRVGETDITRKADLMIIAATTERKNSQLLNTFIRRIPITIELPDINKYNTQERLELIFKFFYVESAKTKRKIKVSKKILKSCLNYDCPLNIGGLKSDIQLICAKGYFSCVTNSEKDIKIKWNDIPNNMKLGLISTDHESSNYADLVLDDTVIFDYREVNESKYLSNQMNKFEHENKYYSKIIEDYYELFLKNEENDNVRKKVEDDLKSYFLSMQEKIRSNQLPEYGELLARIVDERIIEAVIDAIDSVKTIYNNQENNKRIVCALSLHINNLIERIKSGKYSVNNNLIKSVEQLYPIDYYAAQKIIEVLSKELNIEISSNEIMFVTMLLHTMNDMDLGNRIGVLCIAHGSNVASSIAEVVNTLLDIEGLYALDVPLNEKVESILNKAINLVKEIDKGKGVILLTDMGSLCDFDTLITEETGIPTISIPNVTTLMALEVTRRAYSSTVELNDFYNELIDDDVIYNKTNKNNNTLMNSEEKKFIKVLDEMLTFIDPTKIYNSLKSVLINIWNDLGLTKDKMFEYKFIMHCAFMVERAIKKEPMPGKNLNYYYNNRKETLNKLEEYFRPVYQEFGFIMYPSEYEAIIEMFDVHYDFEI</sequence>
<dbReference type="CDD" id="cd00009">
    <property type="entry name" value="AAA"/>
    <property type="match status" value="1"/>
</dbReference>
<keyword evidence="2" id="KW-0547">Nucleotide-binding</keyword>
<dbReference type="Pfam" id="PF00158">
    <property type="entry name" value="Sigma54_activat"/>
    <property type="match status" value="1"/>
</dbReference>
<dbReference type="PROSITE" id="PS51096">
    <property type="entry name" value="PTS_EIIA_TYPE_4"/>
    <property type="match status" value="1"/>
</dbReference>
<dbReference type="Pfam" id="PF00874">
    <property type="entry name" value="PRD"/>
    <property type="match status" value="1"/>
</dbReference>
<dbReference type="InterPro" id="IPR002078">
    <property type="entry name" value="Sigma_54_int"/>
</dbReference>
<dbReference type="InterPro" id="IPR003593">
    <property type="entry name" value="AAA+_ATPase"/>
</dbReference>
<protein>
    <submittedName>
        <fullName evidence="7">PRD domain-containing protein</fullName>
    </submittedName>
</protein>
<dbReference type="PANTHER" id="PTHR32071">
    <property type="entry name" value="TRANSCRIPTIONAL REGULATORY PROTEIN"/>
    <property type="match status" value="1"/>
</dbReference>
<dbReference type="InterPro" id="IPR036662">
    <property type="entry name" value="PTS_EIIA_man-typ_sf"/>
</dbReference>
<dbReference type="SUPFAM" id="SSF63520">
    <property type="entry name" value="PTS-regulatory domain, PRD"/>
    <property type="match status" value="2"/>
</dbReference>
<evidence type="ECO:0000313" key="8">
    <source>
        <dbReference type="Proteomes" id="UP000261212"/>
    </source>
</evidence>